<gene>
    <name evidence="5" type="ORF">SAY87_006427</name>
</gene>
<evidence type="ECO:0000256" key="2">
    <source>
        <dbReference type="ARBA" id="ARBA00023186"/>
    </source>
</evidence>
<dbReference type="GO" id="GO:0006334">
    <property type="term" value="P:nucleosome assembly"/>
    <property type="evidence" value="ECO:0007669"/>
    <property type="project" value="InterPro"/>
</dbReference>
<reference evidence="5 6" key="1">
    <citation type="journal article" date="2023" name="Hortic Res">
        <title>Pangenome of water caltrop reveals structural variations and asymmetric subgenome divergence after allopolyploidization.</title>
        <authorList>
            <person name="Zhang X."/>
            <person name="Chen Y."/>
            <person name="Wang L."/>
            <person name="Yuan Y."/>
            <person name="Fang M."/>
            <person name="Shi L."/>
            <person name="Lu R."/>
            <person name="Comes H.P."/>
            <person name="Ma Y."/>
            <person name="Chen Y."/>
            <person name="Huang G."/>
            <person name="Zhou Y."/>
            <person name="Zheng Z."/>
            <person name="Qiu Y."/>
        </authorList>
    </citation>
    <scope>NUCLEOTIDE SEQUENCE [LARGE SCALE GENOMIC DNA]</scope>
    <source>
        <tissue evidence="5">Roots</tissue>
    </source>
</reference>
<dbReference type="Gene3D" id="1.20.5.1500">
    <property type="match status" value="1"/>
</dbReference>
<dbReference type="InterPro" id="IPR037231">
    <property type="entry name" value="NAP-like_sf"/>
</dbReference>
<dbReference type="PANTHER" id="PTHR11875">
    <property type="entry name" value="TESTIS-SPECIFIC Y-ENCODED PROTEIN"/>
    <property type="match status" value="1"/>
</dbReference>
<name>A0AAN7JWT2_9MYRT</name>
<keyword evidence="6" id="KW-1185">Reference proteome</keyword>
<comment type="similarity">
    <text evidence="1 3">Belongs to the nucleosome assembly protein (NAP) family.</text>
</comment>
<accession>A0AAN7JWT2</accession>
<dbReference type="Proteomes" id="UP001345219">
    <property type="component" value="Chromosome 6"/>
</dbReference>
<keyword evidence="2" id="KW-0143">Chaperone</keyword>
<sequence>MVADTGKKMKLADKDGDHSEQIDSELVLSIAKLQEVQDELEKISEGASDKVLEIEQKYNEIRKPVYDKRSEVIKSIPDFWLKAFLSHPALGNLLSEDDQKIFQYLCSLEVEDCKDVKSGFSIIFHFNPNPYFEDVLIKKSFNFPEEGEAKATGTSIKWKEGMRLVNGVDHKKKGKKRELSDESFFQWFKDDTDHDVISDEIAEIIREDLWVNPLIYFNQDDVGESDSDEEGGEGDSSEGDDDEEEEDDGEEDED</sequence>
<evidence type="ECO:0000256" key="4">
    <source>
        <dbReference type="SAM" id="MobiDB-lite"/>
    </source>
</evidence>
<dbReference type="AlphaFoldDB" id="A0AAN7JWT2"/>
<dbReference type="SUPFAM" id="SSF143113">
    <property type="entry name" value="NAP-like"/>
    <property type="match status" value="1"/>
</dbReference>
<dbReference type="GO" id="GO:0005634">
    <property type="term" value="C:nucleus"/>
    <property type="evidence" value="ECO:0007669"/>
    <property type="project" value="InterPro"/>
</dbReference>
<evidence type="ECO:0000313" key="5">
    <source>
        <dbReference type="EMBL" id="KAK4756300.1"/>
    </source>
</evidence>
<dbReference type="EMBL" id="JAXIOK010000013">
    <property type="protein sequence ID" value="KAK4756300.1"/>
    <property type="molecule type" value="Genomic_DNA"/>
</dbReference>
<dbReference type="GO" id="GO:0042393">
    <property type="term" value="F:histone binding"/>
    <property type="evidence" value="ECO:0007669"/>
    <property type="project" value="UniProtKB-ARBA"/>
</dbReference>
<dbReference type="Gene3D" id="3.30.1120.90">
    <property type="entry name" value="Nucleosome assembly protein"/>
    <property type="match status" value="1"/>
</dbReference>
<dbReference type="InterPro" id="IPR002164">
    <property type="entry name" value="NAP_family"/>
</dbReference>
<feature type="region of interest" description="Disordered" evidence="4">
    <location>
        <begin position="220"/>
        <end position="254"/>
    </location>
</feature>
<dbReference type="Pfam" id="PF00956">
    <property type="entry name" value="NAP"/>
    <property type="match status" value="1"/>
</dbReference>
<evidence type="ECO:0000313" key="6">
    <source>
        <dbReference type="Proteomes" id="UP001345219"/>
    </source>
</evidence>
<feature type="compositionally biased region" description="Acidic residues" evidence="4">
    <location>
        <begin position="221"/>
        <end position="254"/>
    </location>
</feature>
<evidence type="ECO:0000256" key="1">
    <source>
        <dbReference type="ARBA" id="ARBA00009947"/>
    </source>
</evidence>
<proteinExistence type="inferred from homology"/>
<protein>
    <submittedName>
        <fullName evidence="5">Uncharacterized protein</fullName>
    </submittedName>
</protein>
<dbReference type="GO" id="GO:0000724">
    <property type="term" value="P:double-strand break repair via homologous recombination"/>
    <property type="evidence" value="ECO:0007669"/>
    <property type="project" value="UniProtKB-ARBA"/>
</dbReference>
<evidence type="ECO:0000256" key="3">
    <source>
        <dbReference type="RuleBase" id="RU003876"/>
    </source>
</evidence>
<comment type="caution">
    <text evidence="5">The sequence shown here is derived from an EMBL/GenBank/DDBJ whole genome shotgun (WGS) entry which is preliminary data.</text>
</comment>
<organism evidence="5 6">
    <name type="scientific">Trapa incisa</name>
    <dbReference type="NCBI Taxonomy" id="236973"/>
    <lineage>
        <taxon>Eukaryota</taxon>
        <taxon>Viridiplantae</taxon>
        <taxon>Streptophyta</taxon>
        <taxon>Embryophyta</taxon>
        <taxon>Tracheophyta</taxon>
        <taxon>Spermatophyta</taxon>
        <taxon>Magnoliopsida</taxon>
        <taxon>eudicotyledons</taxon>
        <taxon>Gunneridae</taxon>
        <taxon>Pentapetalae</taxon>
        <taxon>rosids</taxon>
        <taxon>malvids</taxon>
        <taxon>Myrtales</taxon>
        <taxon>Lythraceae</taxon>
        <taxon>Trapa</taxon>
    </lineage>
</organism>